<dbReference type="OrthoDB" id="6132182at2759"/>
<evidence type="ECO:0000256" key="1">
    <source>
        <dbReference type="ARBA" id="ARBA00022723"/>
    </source>
</evidence>
<keyword evidence="2" id="KW-0732">Signal</keyword>
<feature type="domain" description="Tyrosinase copper-binding" evidence="4">
    <location>
        <begin position="294"/>
        <end position="305"/>
    </location>
</feature>
<dbReference type="InterPro" id="IPR008922">
    <property type="entry name" value="Di-copper_centre_dom_sf"/>
</dbReference>
<evidence type="ECO:0000256" key="2">
    <source>
        <dbReference type="SAM" id="SignalP"/>
    </source>
</evidence>
<organism evidence="5 6">
    <name type="scientific">Hirsutella minnesotensis 3608</name>
    <dbReference type="NCBI Taxonomy" id="1043627"/>
    <lineage>
        <taxon>Eukaryota</taxon>
        <taxon>Fungi</taxon>
        <taxon>Dikarya</taxon>
        <taxon>Ascomycota</taxon>
        <taxon>Pezizomycotina</taxon>
        <taxon>Sordariomycetes</taxon>
        <taxon>Hypocreomycetidae</taxon>
        <taxon>Hypocreales</taxon>
        <taxon>Ophiocordycipitaceae</taxon>
        <taxon>Hirsutella</taxon>
    </lineage>
</organism>
<dbReference type="EMBL" id="KQ030524">
    <property type="protein sequence ID" value="KJZ74666.1"/>
    <property type="molecule type" value="Genomic_DNA"/>
</dbReference>
<dbReference type="Gene3D" id="1.10.1280.10">
    <property type="entry name" value="Di-copper center containing domain from catechol oxidase"/>
    <property type="match status" value="1"/>
</dbReference>
<evidence type="ECO:0000259" key="4">
    <source>
        <dbReference type="PROSITE" id="PS00498"/>
    </source>
</evidence>
<keyword evidence="6" id="KW-1185">Reference proteome</keyword>
<dbReference type="Pfam" id="PF00264">
    <property type="entry name" value="Tyrosinase"/>
    <property type="match status" value="1"/>
</dbReference>
<protein>
    <recommendedName>
        <fullName evidence="3 4">Tyrosinase copper-binding domain-containing protein</fullName>
    </recommendedName>
</protein>
<dbReference type="PROSITE" id="PS00498">
    <property type="entry name" value="TYROSINASE_2"/>
    <property type="match status" value="1"/>
</dbReference>
<evidence type="ECO:0000259" key="3">
    <source>
        <dbReference type="PROSITE" id="PS00497"/>
    </source>
</evidence>
<dbReference type="InterPro" id="IPR002227">
    <property type="entry name" value="Tyrosinase_Cu-bd"/>
</dbReference>
<name>A0A0F7ZJT6_9HYPO</name>
<dbReference type="GO" id="GO:0046872">
    <property type="term" value="F:metal ion binding"/>
    <property type="evidence" value="ECO:0007669"/>
    <property type="project" value="UniProtKB-KW"/>
</dbReference>
<dbReference type="PANTHER" id="PTHR11474">
    <property type="entry name" value="TYROSINASE FAMILY MEMBER"/>
    <property type="match status" value="1"/>
</dbReference>
<feature type="domain" description="Tyrosinase copper-binding" evidence="3">
    <location>
        <begin position="107"/>
        <end position="124"/>
    </location>
</feature>
<dbReference type="InterPro" id="IPR050316">
    <property type="entry name" value="Tyrosinase/Hemocyanin"/>
</dbReference>
<dbReference type="PANTHER" id="PTHR11474:SF131">
    <property type="entry name" value="TYROSINASE COPPER-BINDING DOMAIN-CONTAINING PROTEIN"/>
    <property type="match status" value="1"/>
</dbReference>
<proteinExistence type="predicted"/>
<evidence type="ECO:0000313" key="6">
    <source>
        <dbReference type="Proteomes" id="UP000054481"/>
    </source>
</evidence>
<keyword evidence="1" id="KW-0479">Metal-binding</keyword>
<feature type="signal peptide" evidence="2">
    <location>
        <begin position="1"/>
        <end position="22"/>
    </location>
</feature>
<dbReference type="Proteomes" id="UP000054481">
    <property type="component" value="Unassembled WGS sequence"/>
</dbReference>
<feature type="chain" id="PRO_5002525776" description="Tyrosinase copper-binding domain-containing protein" evidence="2">
    <location>
        <begin position="23"/>
        <end position="546"/>
    </location>
</feature>
<dbReference type="PROSITE" id="PS00497">
    <property type="entry name" value="TYROSINASE_1"/>
    <property type="match status" value="1"/>
</dbReference>
<reference evidence="5 6" key="1">
    <citation type="journal article" date="2014" name="Genome Biol. Evol.">
        <title>Comparative genomics and transcriptomics analyses reveal divergent lifestyle features of nematode endoparasitic fungus Hirsutella minnesotensis.</title>
        <authorList>
            <person name="Lai Y."/>
            <person name="Liu K."/>
            <person name="Zhang X."/>
            <person name="Zhang X."/>
            <person name="Li K."/>
            <person name="Wang N."/>
            <person name="Shu C."/>
            <person name="Wu Y."/>
            <person name="Wang C."/>
            <person name="Bushley K.E."/>
            <person name="Xiang M."/>
            <person name="Liu X."/>
        </authorList>
    </citation>
    <scope>NUCLEOTIDE SEQUENCE [LARGE SCALE GENOMIC DNA]</scope>
    <source>
        <strain evidence="5 6">3608</strain>
    </source>
</reference>
<dbReference type="AlphaFoldDB" id="A0A0F7ZJT6"/>
<dbReference type="GO" id="GO:0016491">
    <property type="term" value="F:oxidoreductase activity"/>
    <property type="evidence" value="ECO:0007669"/>
    <property type="project" value="InterPro"/>
</dbReference>
<sequence length="546" mass="60669">MLPNLALWAVTLGSVFAPAVAADRVPVTGVQTDSQSGVPLRLNINDLQSKGGPQWDLYLLALKEMHEMSPDDQLSFFQIAGIHGKPYVQWNTAGGQRSNGWAGYCPHGERIFLPWHRPYLALYEQELVRHAKRIAGTYPQRYRSQYQQAADTLRVPFWDWASDQAVPRATVPGRISVNMPSGQGVRATEIENPLSTFRFPRQALQGDYGAWDSQNRPRIQHCAGNFQYPDSADSNLRSRPYKQWTYDALTRSETFDEFSSPQGGGVGLEQIHNAVHWDGSCGGQFLALDFTAFDPLFMLHHCNADRLWAYWTAMNPGSPIFNVTYAGGSRYSTPGGTPISPDSPLQPFYQPSGAFHTSRSVASIRSFGYTYEGLEYWSKSDTQMRGDTIRLVNRLYSPNGGSSGAAGGPNMLSVKKPQTRYFVQLQLDMAEVPRPCLVQVYVKDKFAGSMVIMSQPGTGIMKGGFPIDNAIQEAGLHKLSRDEAVKTLQKDLVVKITKSEDGSTVPIDSVSSLKLELEDVTYTPALGDDRLPKFSDRRMHDLRTPA</sequence>
<dbReference type="PRINTS" id="PR00092">
    <property type="entry name" value="TYROSINASE"/>
</dbReference>
<dbReference type="SUPFAM" id="SSF48056">
    <property type="entry name" value="Di-copper centre-containing domain"/>
    <property type="match status" value="1"/>
</dbReference>
<gene>
    <name evidence="5" type="ORF">HIM_06016</name>
</gene>
<accession>A0A0F7ZJT6</accession>
<evidence type="ECO:0000313" key="5">
    <source>
        <dbReference type="EMBL" id="KJZ74666.1"/>
    </source>
</evidence>